<sequence length="78" mass="8625">MHIQIKLAMSLMGESVKKLNSQVEKLLSFNEVLKDCSGEGEHLTAYLLEAVMGIEINSSAGIRKLAFQFGVKLCSLPW</sequence>
<reference evidence="1" key="1">
    <citation type="submission" date="2023-07" db="EMBL/GenBank/DDBJ databases">
        <title>draft genome sequence of fig (Ficus carica).</title>
        <authorList>
            <person name="Takahashi T."/>
            <person name="Nishimura K."/>
        </authorList>
    </citation>
    <scope>NUCLEOTIDE SEQUENCE</scope>
</reference>
<keyword evidence="2" id="KW-1185">Reference proteome</keyword>
<protein>
    <submittedName>
        <fullName evidence="1">Uncharacterized protein</fullName>
    </submittedName>
</protein>
<gene>
    <name evidence="1" type="ORF">TIFTF001_038093</name>
</gene>
<accession>A0AA88E6P2</accession>
<organism evidence="1 2">
    <name type="scientific">Ficus carica</name>
    <name type="common">Common fig</name>
    <dbReference type="NCBI Taxonomy" id="3494"/>
    <lineage>
        <taxon>Eukaryota</taxon>
        <taxon>Viridiplantae</taxon>
        <taxon>Streptophyta</taxon>
        <taxon>Embryophyta</taxon>
        <taxon>Tracheophyta</taxon>
        <taxon>Spermatophyta</taxon>
        <taxon>Magnoliopsida</taxon>
        <taxon>eudicotyledons</taxon>
        <taxon>Gunneridae</taxon>
        <taxon>Pentapetalae</taxon>
        <taxon>rosids</taxon>
        <taxon>fabids</taxon>
        <taxon>Rosales</taxon>
        <taxon>Moraceae</taxon>
        <taxon>Ficeae</taxon>
        <taxon>Ficus</taxon>
    </lineage>
</organism>
<dbReference type="AlphaFoldDB" id="A0AA88E6P2"/>
<evidence type="ECO:0000313" key="2">
    <source>
        <dbReference type="Proteomes" id="UP001187192"/>
    </source>
</evidence>
<evidence type="ECO:0000313" key="1">
    <source>
        <dbReference type="EMBL" id="GMN69042.1"/>
    </source>
</evidence>
<name>A0AA88E6P2_FICCA</name>
<comment type="caution">
    <text evidence="1">The sequence shown here is derived from an EMBL/GenBank/DDBJ whole genome shotgun (WGS) entry which is preliminary data.</text>
</comment>
<dbReference type="Proteomes" id="UP001187192">
    <property type="component" value="Unassembled WGS sequence"/>
</dbReference>
<proteinExistence type="predicted"/>
<dbReference type="EMBL" id="BTGU01000755">
    <property type="protein sequence ID" value="GMN69042.1"/>
    <property type="molecule type" value="Genomic_DNA"/>
</dbReference>